<dbReference type="InterPro" id="IPR002347">
    <property type="entry name" value="SDR_fam"/>
</dbReference>
<keyword evidence="3" id="KW-0560">Oxidoreductase</keyword>
<evidence type="ECO:0000313" key="5">
    <source>
        <dbReference type="Proteomes" id="UP000256328"/>
    </source>
</evidence>
<sequence>MASLLRGTAYITGAASGIGQATAFSFAKHGIRAMYLTDVNPKTLATTSSALKAKYPELQIAQGQLDVCDEAAVDASVAEAVKKFSRLDVAVNVAGIGGDGKRTDETGTENWMKVVDVNLHGVWRTQRAQLRAMMKQEDLGARLGRGNIINVASMYGIRAPPEHIPSNSYTASKHGVVGLTKNDAITYGSHKIRINAICPGYVITPLMKGIIESGAMDNEVVKTPMGRMADPEEIADSITYLASELASFVTGSQLVVDGGYTVN</sequence>
<dbReference type="InterPro" id="IPR036291">
    <property type="entry name" value="NAD(P)-bd_dom_sf"/>
</dbReference>
<dbReference type="GO" id="GO:0016491">
    <property type="term" value="F:oxidoreductase activity"/>
    <property type="evidence" value="ECO:0007669"/>
    <property type="project" value="UniProtKB-KW"/>
</dbReference>
<name>A0A3D8QII1_9HELO</name>
<dbReference type="OrthoDB" id="5840532at2759"/>
<dbReference type="Proteomes" id="UP000256328">
    <property type="component" value="Unassembled WGS sequence"/>
</dbReference>
<dbReference type="PANTHER" id="PTHR24321">
    <property type="entry name" value="DEHYDROGENASES, SHORT CHAIN"/>
    <property type="match status" value="1"/>
</dbReference>
<evidence type="ECO:0000256" key="1">
    <source>
        <dbReference type="ARBA" id="ARBA00006484"/>
    </source>
</evidence>
<dbReference type="Pfam" id="PF13561">
    <property type="entry name" value="adh_short_C2"/>
    <property type="match status" value="1"/>
</dbReference>
<organism evidence="4 5">
    <name type="scientific">Coleophoma crateriformis</name>
    <dbReference type="NCBI Taxonomy" id="565419"/>
    <lineage>
        <taxon>Eukaryota</taxon>
        <taxon>Fungi</taxon>
        <taxon>Dikarya</taxon>
        <taxon>Ascomycota</taxon>
        <taxon>Pezizomycotina</taxon>
        <taxon>Leotiomycetes</taxon>
        <taxon>Helotiales</taxon>
        <taxon>Dermateaceae</taxon>
        <taxon>Coleophoma</taxon>
    </lineage>
</organism>
<proteinExistence type="inferred from homology"/>
<gene>
    <name evidence="4" type="ORF">BP5796_11487</name>
</gene>
<comment type="caution">
    <text evidence="4">The sequence shown here is derived from an EMBL/GenBank/DDBJ whole genome shotgun (WGS) entry which is preliminary data.</text>
</comment>
<dbReference type="PRINTS" id="PR00081">
    <property type="entry name" value="GDHRDH"/>
</dbReference>
<dbReference type="EMBL" id="PDLN01000018">
    <property type="protein sequence ID" value="RDW61595.1"/>
    <property type="molecule type" value="Genomic_DNA"/>
</dbReference>
<dbReference type="Gene3D" id="3.40.50.720">
    <property type="entry name" value="NAD(P)-binding Rossmann-like Domain"/>
    <property type="match status" value="1"/>
</dbReference>
<protein>
    <submittedName>
        <fullName evidence="4">Uncharacterized protein</fullName>
    </submittedName>
</protein>
<accession>A0A3D8QII1</accession>
<keyword evidence="5" id="KW-1185">Reference proteome</keyword>
<dbReference type="CDD" id="cd05233">
    <property type="entry name" value="SDR_c"/>
    <property type="match status" value="1"/>
</dbReference>
<dbReference type="FunFam" id="3.40.50.720:FF:000084">
    <property type="entry name" value="Short-chain dehydrogenase reductase"/>
    <property type="match status" value="1"/>
</dbReference>
<keyword evidence="2" id="KW-0521">NADP</keyword>
<dbReference type="GO" id="GO:0009688">
    <property type="term" value="P:abscisic acid biosynthetic process"/>
    <property type="evidence" value="ECO:0007669"/>
    <property type="project" value="UniProtKB-ARBA"/>
</dbReference>
<dbReference type="PANTHER" id="PTHR24321:SF12">
    <property type="entry name" value="SHORT-CHAIN DEHYDROGENASE_REDUCTASE FAMILY, PUTATIVE (AFU_ORTHOLOGUE AFUA_5G14340)-RELATED"/>
    <property type="match status" value="1"/>
</dbReference>
<evidence type="ECO:0000313" key="4">
    <source>
        <dbReference type="EMBL" id="RDW61595.1"/>
    </source>
</evidence>
<reference evidence="4 5" key="1">
    <citation type="journal article" date="2018" name="IMA Fungus">
        <title>IMA Genome-F 9: Draft genome sequence of Annulohypoxylon stygium, Aspergillus mulundensis, Berkeleyomyces basicola (syn. Thielaviopsis basicola), Ceratocystis smalleyi, two Cercospora beticola strains, Coleophoma cylindrospora, Fusarium fracticaudum, Phialophora cf. hyalina, and Morchella septimelata.</title>
        <authorList>
            <person name="Wingfield B.D."/>
            <person name="Bills G.F."/>
            <person name="Dong Y."/>
            <person name="Huang W."/>
            <person name="Nel W.J."/>
            <person name="Swalarsk-Parry B.S."/>
            <person name="Vaghefi N."/>
            <person name="Wilken P.M."/>
            <person name="An Z."/>
            <person name="de Beer Z.W."/>
            <person name="De Vos L."/>
            <person name="Chen L."/>
            <person name="Duong T.A."/>
            <person name="Gao Y."/>
            <person name="Hammerbacher A."/>
            <person name="Kikkert J.R."/>
            <person name="Li Y."/>
            <person name="Li H."/>
            <person name="Li K."/>
            <person name="Li Q."/>
            <person name="Liu X."/>
            <person name="Ma X."/>
            <person name="Naidoo K."/>
            <person name="Pethybridge S.J."/>
            <person name="Sun J."/>
            <person name="Steenkamp E.T."/>
            <person name="van der Nest M.A."/>
            <person name="van Wyk S."/>
            <person name="Wingfield M.J."/>
            <person name="Xiong C."/>
            <person name="Yue Q."/>
            <person name="Zhang X."/>
        </authorList>
    </citation>
    <scope>NUCLEOTIDE SEQUENCE [LARGE SCALE GENOMIC DNA]</scope>
    <source>
        <strain evidence="4 5">BP5796</strain>
    </source>
</reference>
<evidence type="ECO:0000256" key="2">
    <source>
        <dbReference type="ARBA" id="ARBA00022857"/>
    </source>
</evidence>
<dbReference type="PRINTS" id="PR00080">
    <property type="entry name" value="SDRFAMILY"/>
</dbReference>
<dbReference type="SUPFAM" id="SSF51735">
    <property type="entry name" value="NAD(P)-binding Rossmann-fold domains"/>
    <property type="match status" value="1"/>
</dbReference>
<comment type="similarity">
    <text evidence="1">Belongs to the short-chain dehydrogenases/reductases (SDR) family.</text>
</comment>
<evidence type="ECO:0000256" key="3">
    <source>
        <dbReference type="ARBA" id="ARBA00023002"/>
    </source>
</evidence>
<dbReference type="AlphaFoldDB" id="A0A3D8QII1"/>